<protein>
    <recommendedName>
        <fullName evidence="1">DUF6817 domain-containing protein</fullName>
    </recommendedName>
</protein>
<name>A0AB34ITR5_PRYPA</name>
<dbReference type="InterPro" id="IPR049202">
    <property type="entry name" value="DUF6817"/>
</dbReference>
<dbReference type="Pfam" id="PF20680">
    <property type="entry name" value="DUF6817"/>
    <property type="match status" value="1"/>
</dbReference>
<dbReference type="EMBL" id="JBGBPQ010000018">
    <property type="protein sequence ID" value="KAL1506924.1"/>
    <property type="molecule type" value="Genomic_DNA"/>
</dbReference>
<sequence length="404" mass="45162">MPSAIRRLAAPLAPAARRALPLLVPSPRAVSTAAHGRSPALPSLVESLLREDVAALDSHAPEVLRRLRGSEAPLVWHKHSSFAEHLRGVWAMLVVWRQPQAWCRLGLCHSVYSNSFVSMNLFDPRRDRHELAEMIGEEAEELVYKFCSIDRQRLEEAVLEEGKVRPEGYTFRHIHTGEPLEVSGIEACAMVSETLADEMEQRFGWQSDLEAGLCAASWPGLFQPTLRMSRTSRLAVGLRESGLLADAALPPIFDHCARVISPEDEAAARELYWQASTAPSLEATSQTTAQEMKRRVRALSTCSQLNPFVAEPHLVRAQLLLQLQAWDEAERAAIQGVDLLGIWATQWDKRMPWNAWVNWGRCLAFQASLHEWPTTHGGIESLGAVHSAQRFRSLNVSRSQEEKA</sequence>
<gene>
    <name evidence="2" type="ORF">AB1Y20_007788</name>
</gene>
<accession>A0AB34ITR5</accession>
<keyword evidence="3" id="KW-1185">Reference proteome</keyword>
<feature type="domain" description="DUF6817" evidence="1">
    <location>
        <begin position="67"/>
        <end position="151"/>
    </location>
</feature>
<evidence type="ECO:0000313" key="2">
    <source>
        <dbReference type="EMBL" id="KAL1506924.1"/>
    </source>
</evidence>
<comment type="caution">
    <text evidence="2">The sequence shown here is derived from an EMBL/GenBank/DDBJ whole genome shotgun (WGS) entry which is preliminary data.</text>
</comment>
<reference evidence="2 3" key="1">
    <citation type="journal article" date="2024" name="Science">
        <title>Giant polyketide synthase enzymes in the biosynthesis of giant marine polyether toxins.</title>
        <authorList>
            <person name="Fallon T.R."/>
            <person name="Shende V.V."/>
            <person name="Wierzbicki I.H."/>
            <person name="Pendleton A.L."/>
            <person name="Watervoot N.F."/>
            <person name="Auber R.P."/>
            <person name="Gonzalez D.J."/>
            <person name="Wisecaver J.H."/>
            <person name="Moore B.S."/>
        </authorList>
    </citation>
    <scope>NUCLEOTIDE SEQUENCE [LARGE SCALE GENOMIC DNA]</scope>
    <source>
        <strain evidence="2 3">12B1</strain>
    </source>
</reference>
<organism evidence="2 3">
    <name type="scientific">Prymnesium parvum</name>
    <name type="common">Toxic golden alga</name>
    <dbReference type="NCBI Taxonomy" id="97485"/>
    <lineage>
        <taxon>Eukaryota</taxon>
        <taxon>Haptista</taxon>
        <taxon>Haptophyta</taxon>
        <taxon>Prymnesiophyceae</taxon>
        <taxon>Prymnesiales</taxon>
        <taxon>Prymnesiaceae</taxon>
        <taxon>Prymnesium</taxon>
    </lineage>
</organism>
<dbReference type="AlphaFoldDB" id="A0AB34ITR5"/>
<proteinExistence type="predicted"/>
<evidence type="ECO:0000259" key="1">
    <source>
        <dbReference type="Pfam" id="PF20680"/>
    </source>
</evidence>
<dbReference type="PANTHER" id="PTHR37391">
    <property type="entry name" value="E3 UBIQUITIN-PROTEIN LIGASE"/>
    <property type="match status" value="1"/>
</dbReference>
<dbReference type="PANTHER" id="PTHR37391:SF2">
    <property type="entry name" value="E3 UBIQUITIN-PROTEIN LIGASE"/>
    <property type="match status" value="1"/>
</dbReference>
<evidence type="ECO:0000313" key="3">
    <source>
        <dbReference type="Proteomes" id="UP001515480"/>
    </source>
</evidence>
<dbReference type="Proteomes" id="UP001515480">
    <property type="component" value="Unassembled WGS sequence"/>
</dbReference>